<evidence type="ECO:0000313" key="1">
    <source>
        <dbReference type="EMBL" id="GIY94628.1"/>
    </source>
</evidence>
<gene>
    <name evidence="1" type="ORF">CEXT_520311</name>
</gene>
<proteinExistence type="predicted"/>
<sequence>MHLAYGAAIDVQWASSIGLTYAQLYVIRLGIPTIPPFDSFTRWLSKRSFSREYYDLRTNCTSILSFGYGRDCYNFDIGHHNTNLISYHLVQSKLKYASNLDLKRAMLRCNATGSVLQQLQ</sequence>
<protein>
    <submittedName>
        <fullName evidence="1">Uncharacterized protein</fullName>
    </submittedName>
</protein>
<accession>A0AAV4XJP9</accession>
<comment type="caution">
    <text evidence="1">The sequence shown here is derived from an EMBL/GenBank/DDBJ whole genome shotgun (WGS) entry which is preliminary data.</text>
</comment>
<dbReference type="Proteomes" id="UP001054945">
    <property type="component" value="Unassembled WGS sequence"/>
</dbReference>
<dbReference type="AlphaFoldDB" id="A0AAV4XJP9"/>
<dbReference type="EMBL" id="BPLR01000410">
    <property type="protein sequence ID" value="GIY94628.1"/>
    <property type="molecule type" value="Genomic_DNA"/>
</dbReference>
<reference evidence="1 2" key="1">
    <citation type="submission" date="2021-06" db="EMBL/GenBank/DDBJ databases">
        <title>Caerostris extrusa draft genome.</title>
        <authorList>
            <person name="Kono N."/>
            <person name="Arakawa K."/>
        </authorList>
    </citation>
    <scope>NUCLEOTIDE SEQUENCE [LARGE SCALE GENOMIC DNA]</scope>
</reference>
<evidence type="ECO:0000313" key="2">
    <source>
        <dbReference type="Proteomes" id="UP001054945"/>
    </source>
</evidence>
<name>A0AAV4XJP9_CAEEX</name>
<keyword evidence="2" id="KW-1185">Reference proteome</keyword>
<organism evidence="1 2">
    <name type="scientific">Caerostris extrusa</name>
    <name type="common">Bark spider</name>
    <name type="synonym">Caerostris bankana</name>
    <dbReference type="NCBI Taxonomy" id="172846"/>
    <lineage>
        <taxon>Eukaryota</taxon>
        <taxon>Metazoa</taxon>
        <taxon>Ecdysozoa</taxon>
        <taxon>Arthropoda</taxon>
        <taxon>Chelicerata</taxon>
        <taxon>Arachnida</taxon>
        <taxon>Araneae</taxon>
        <taxon>Araneomorphae</taxon>
        <taxon>Entelegynae</taxon>
        <taxon>Araneoidea</taxon>
        <taxon>Araneidae</taxon>
        <taxon>Caerostris</taxon>
    </lineage>
</organism>